<organism evidence="2 3">
    <name type="scientific">Kitasatospora phosalacinea</name>
    <dbReference type="NCBI Taxonomy" id="2065"/>
    <lineage>
        <taxon>Bacteria</taxon>
        <taxon>Bacillati</taxon>
        <taxon>Actinomycetota</taxon>
        <taxon>Actinomycetes</taxon>
        <taxon>Kitasatosporales</taxon>
        <taxon>Streptomycetaceae</taxon>
        <taxon>Kitasatospora</taxon>
    </lineage>
</organism>
<gene>
    <name evidence="2" type="ORF">Kpho01_43310</name>
</gene>
<dbReference type="EMBL" id="BSRX01000026">
    <property type="protein sequence ID" value="GLW56320.1"/>
    <property type="molecule type" value="Genomic_DNA"/>
</dbReference>
<evidence type="ECO:0000313" key="3">
    <source>
        <dbReference type="Proteomes" id="UP001165143"/>
    </source>
</evidence>
<dbReference type="Proteomes" id="UP001165143">
    <property type="component" value="Unassembled WGS sequence"/>
</dbReference>
<sequence length="64" mass="7345">MTDTGTTAQRTDWHTTHLGSQPIPVHCGRLAYDIDLGEWECAWCDDRIHVRNVPGWPHPVRLPQ</sequence>
<dbReference type="RefSeq" id="WP_033254110.1">
    <property type="nucleotide sequence ID" value="NZ_BSRX01000026.1"/>
</dbReference>
<evidence type="ECO:0000256" key="1">
    <source>
        <dbReference type="SAM" id="MobiDB-lite"/>
    </source>
</evidence>
<evidence type="ECO:0000313" key="2">
    <source>
        <dbReference type="EMBL" id="GLW56320.1"/>
    </source>
</evidence>
<reference evidence="2" key="1">
    <citation type="submission" date="2023-02" db="EMBL/GenBank/DDBJ databases">
        <title>Kitasatospora phosalacinea NBRC 14362.</title>
        <authorList>
            <person name="Ichikawa N."/>
            <person name="Sato H."/>
            <person name="Tonouchi N."/>
        </authorList>
    </citation>
    <scope>NUCLEOTIDE SEQUENCE</scope>
    <source>
        <strain evidence="2">NBRC 14362</strain>
    </source>
</reference>
<dbReference type="AlphaFoldDB" id="A0A9W6PJT9"/>
<protein>
    <submittedName>
        <fullName evidence="2">Uncharacterized protein</fullName>
    </submittedName>
</protein>
<feature type="compositionally biased region" description="Polar residues" evidence="1">
    <location>
        <begin position="1"/>
        <end position="10"/>
    </location>
</feature>
<name>A0A9W6PJT9_9ACTN</name>
<proteinExistence type="predicted"/>
<feature type="region of interest" description="Disordered" evidence="1">
    <location>
        <begin position="1"/>
        <end position="21"/>
    </location>
</feature>
<comment type="caution">
    <text evidence="2">The sequence shown here is derived from an EMBL/GenBank/DDBJ whole genome shotgun (WGS) entry which is preliminary data.</text>
</comment>
<dbReference type="OrthoDB" id="3872979at2"/>
<accession>A0A9W6PJT9</accession>